<reference evidence="3 4" key="1">
    <citation type="submission" date="2024-02" db="EMBL/GenBank/DDBJ databases">
        <authorList>
            <person name="Chen Y."/>
            <person name="Shah S."/>
            <person name="Dougan E. K."/>
            <person name="Thang M."/>
            <person name="Chan C."/>
        </authorList>
    </citation>
    <scope>NUCLEOTIDE SEQUENCE [LARGE SCALE GENOMIC DNA]</scope>
</reference>
<dbReference type="InterPro" id="IPR012921">
    <property type="entry name" value="SPOC_C"/>
</dbReference>
<name>A0ABP0QNC1_9DINO</name>
<proteinExistence type="predicted"/>
<feature type="region of interest" description="Disordered" evidence="1">
    <location>
        <begin position="244"/>
        <end position="305"/>
    </location>
</feature>
<feature type="compositionally biased region" description="Pro residues" evidence="1">
    <location>
        <begin position="398"/>
        <end position="410"/>
    </location>
</feature>
<evidence type="ECO:0000256" key="1">
    <source>
        <dbReference type="SAM" id="MobiDB-lite"/>
    </source>
</evidence>
<dbReference type="EMBL" id="CAXAMN010024762">
    <property type="protein sequence ID" value="CAK9089759.1"/>
    <property type="molecule type" value="Genomic_DNA"/>
</dbReference>
<comment type="caution">
    <text evidence="3">The sequence shown here is derived from an EMBL/GenBank/DDBJ whole genome shotgun (WGS) entry which is preliminary data.</text>
</comment>
<keyword evidence="4" id="KW-1185">Reference proteome</keyword>
<dbReference type="Pfam" id="PF07744">
    <property type="entry name" value="SPOC"/>
    <property type="match status" value="1"/>
</dbReference>
<organism evidence="3 4">
    <name type="scientific">Durusdinium trenchii</name>
    <dbReference type="NCBI Taxonomy" id="1381693"/>
    <lineage>
        <taxon>Eukaryota</taxon>
        <taxon>Sar</taxon>
        <taxon>Alveolata</taxon>
        <taxon>Dinophyceae</taxon>
        <taxon>Suessiales</taxon>
        <taxon>Symbiodiniaceae</taxon>
        <taxon>Durusdinium</taxon>
    </lineage>
</organism>
<feature type="compositionally biased region" description="Basic and acidic residues" evidence="1">
    <location>
        <begin position="536"/>
        <end position="547"/>
    </location>
</feature>
<feature type="compositionally biased region" description="Low complexity" evidence="1">
    <location>
        <begin position="388"/>
        <end position="397"/>
    </location>
</feature>
<feature type="compositionally biased region" description="Basic and acidic residues" evidence="1">
    <location>
        <begin position="447"/>
        <end position="456"/>
    </location>
</feature>
<feature type="region of interest" description="Disordered" evidence="1">
    <location>
        <begin position="493"/>
        <end position="570"/>
    </location>
</feature>
<feature type="region of interest" description="Disordered" evidence="1">
    <location>
        <begin position="388"/>
        <end position="428"/>
    </location>
</feature>
<dbReference type="Proteomes" id="UP001642484">
    <property type="component" value="Unassembled WGS sequence"/>
</dbReference>
<feature type="region of interest" description="Disordered" evidence="1">
    <location>
        <begin position="447"/>
        <end position="481"/>
    </location>
</feature>
<feature type="compositionally biased region" description="Acidic residues" evidence="1">
    <location>
        <begin position="549"/>
        <end position="570"/>
    </location>
</feature>
<sequence>MDMLVSSVFGFPDYESLLTLNSNGTARFYAGMVSKELGAWSVIEGDPNEGEDPSDLYLEWTQPLTDAYKEAFTVPGGTAFWRGKLNFRTTKSKKQKVFVEGGIIVSEREEGTKLVREGIFSAQTASAKMIEETQRKAREAFARAVTTPKAETSGFKTPARIAGAGGTRVKKALPGTSIGGKLDKAEADVLDLCETACDVAADFLGLSDDQVQDAFEGIRVERQEVPLRMEDPPAEIQPDLNLLWHSGSLDPSQAQPHDSGDAAVSSSVGIHEAGMGTTPKSTAPKSRESTASVPVSSSTARKAGVPAAFATRVPKAVEPVNLHPPKMQAPGIGSTHPILPVPSMLPMMPPPLPSMPSTPMTPGMAHLLALAMQPAMPTNAPVGAFPAPLTAPTAPTAPRAPPPPAPPAPAAPAVAFSGALPRPKHGGHTLDAHLEVARLAQAWLDRGSRAEKDKSDKRRIKRNKAEIDPYLPPREPAQEDDPYSVMLAEAEAEDAAELPEMPPPTSISAHKRKASQTDALSLSPPGRPAKVAVIEAEAKAETVKSDSSEASDSEEEESEEEDAEDDDIEEVPAEVGDGEAARLELFKLGAKCCSVVAHFVGGQKASLPENRRLDIDQRVRLEHCRKHLQWAGDLATVWHLALSDLREKVAWTTLCTYFVSRKRVGLAELKGGVVYIVPPDDTFLSELGLPAAAETLAGSLLGLQVRTSELPTEESLQEEVGLNEKEVAKEASQLST</sequence>
<protein>
    <recommendedName>
        <fullName evidence="2">Spen paralogue and orthologue SPOC C-terminal domain-containing protein</fullName>
    </recommendedName>
</protein>
<evidence type="ECO:0000313" key="4">
    <source>
        <dbReference type="Proteomes" id="UP001642484"/>
    </source>
</evidence>
<evidence type="ECO:0000313" key="3">
    <source>
        <dbReference type="EMBL" id="CAK9089759.1"/>
    </source>
</evidence>
<gene>
    <name evidence="3" type="ORF">CCMP2556_LOCUS43177</name>
</gene>
<accession>A0ABP0QNC1</accession>
<feature type="compositionally biased region" description="Low complexity" evidence="1">
    <location>
        <begin position="289"/>
        <end position="301"/>
    </location>
</feature>
<feature type="region of interest" description="Disordered" evidence="1">
    <location>
        <begin position="712"/>
        <end position="736"/>
    </location>
</feature>
<feature type="domain" description="Spen paralogue and orthologue SPOC C-terminal" evidence="2">
    <location>
        <begin position="590"/>
        <end position="686"/>
    </location>
</feature>
<evidence type="ECO:0000259" key="2">
    <source>
        <dbReference type="Pfam" id="PF07744"/>
    </source>
</evidence>